<dbReference type="OrthoDB" id="9810941at2"/>
<gene>
    <name evidence="2" type="ORF">SAMN05192530_11460</name>
</gene>
<accession>A0A1H0MLK8</accession>
<keyword evidence="3" id="KW-1185">Reference proteome</keyword>
<feature type="transmembrane region" description="Helical" evidence="1">
    <location>
        <begin position="64"/>
        <end position="89"/>
    </location>
</feature>
<keyword evidence="1" id="KW-1133">Transmembrane helix</keyword>
<dbReference type="Proteomes" id="UP000198793">
    <property type="component" value="Unassembled WGS sequence"/>
</dbReference>
<dbReference type="STRING" id="1166073.SAMN05192530_11460"/>
<organism evidence="2 3">
    <name type="scientific">Aureimonas jatrophae</name>
    <dbReference type="NCBI Taxonomy" id="1166073"/>
    <lineage>
        <taxon>Bacteria</taxon>
        <taxon>Pseudomonadati</taxon>
        <taxon>Pseudomonadota</taxon>
        <taxon>Alphaproteobacteria</taxon>
        <taxon>Hyphomicrobiales</taxon>
        <taxon>Aurantimonadaceae</taxon>
        <taxon>Aureimonas</taxon>
    </lineage>
</organism>
<keyword evidence="1" id="KW-0472">Membrane</keyword>
<dbReference type="AlphaFoldDB" id="A0A1H0MLK8"/>
<dbReference type="EMBL" id="FNIT01000014">
    <property type="protein sequence ID" value="SDO81339.1"/>
    <property type="molecule type" value="Genomic_DNA"/>
</dbReference>
<protein>
    <submittedName>
        <fullName evidence="2">Uncharacterized protein</fullName>
    </submittedName>
</protein>
<sequence>MLMAAAVPLALVGILLIGCGVSNAVTFLFRRAVTQTAMPAGLSIVAVTTIGYERILVGPAGMDFVARGIGLAATFWLLAALLCLMPLCARTATSFGAKR</sequence>
<dbReference type="RefSeq" id="WP_090676844.1">
    <property type="nucleotide sequence ID" value="NZ_FNIT01000014.1"/>
</dbReference>
<keyword evidence="1" id="KW-0812">Transmembrane</keyword>
<name>A0A1H0MLK8_9HYPH</name>
<evidence type="ECO:0000313" key="3">
    <source>
        <dbReference type="Proteomes" id="UP000198793"/>
    </source>
</evidence>
<reference evidence="2 3" key="1">
    <citation type="submission" date="2016-10" db="EMBL/GenBank/DDBJ databases">
        <authorList>
            <person name="de Groot N.N."/>
        </authorList>
    </citation>
    <scope>NUCLEOTIDE SEQUENCE [LARGE SCALE GENOMIC DNA]</scope>
    <source>
        <strain evidence="3">L7-484,KACC 16230,DSM 25025</strain>
    </source>
</reference>
<proteinExistence type="predicted"/>
<evidence type="ECO:0000256" key="1">
    <source>
        <dbReference type="SAM" id="Phobius"/>
    </source>
</evidence>
<evidence type="ECO:0000313" key="2">
    <source>
        <dbReference type="EMBL" id="SDO81339.1"/>
    </source>
</evidence>